<comment type="catalytic activity">
    <reaction evidence="1">
        <text>L-ribulose 5-phosphate = D-xylulose 5-phosphate</text>
        <dbReference type="Rhea" id="RHEA:22368"/>
        <dbReference type="ChEBI" id="CHEBI:57737"/>
        <dbReference type="ChEBI" id="CHEBI:58226"/>
        <dbReference type="EC" id="5.1.3.4"/>
    </reaction>
</comment>
<dbReference type="InterPro" id="IPR036409">
    <property type="entry name" value="Aldolase_II/adducin_N_sf"/>
</dbReference>
<feature type="domain" description="Class II aldolase/adducin N-terminal" evidence="9">
    <location>
        <begin position="7"/>
        <end position="196"/>
    </location>
</feature>
<evidence type="ECO:0000313" key="11">
    <source>
        <dbReference type="Proteomes" id="UP000317909"/>
    </source>
</evidence>
<dbReference type="Gene3D" id="3.40.225.10">
    <property type="entry name" value="Class II aldolase/adducin N-terminal domain"/>
    <property type="match status" value="1"/>
</dbReference>
<accession>A0A517TTZ7</accession>
<dbReference type="FunFam" id="3.40.225.10:FF:000001">
    <property type="entry name" value="L-ribulose-5-phosphate 4-epimerase UlaF"/>
    <property type="match status" value="1"/>
</dbReference>
<organism evidence="10 11">
    <name type="scientific">Lacipirellula limnantheis</name>
    <dbReference type="NCBI Taxonomy" id="2528024"/>
    <lineage>
        <taxon>Bacteria</taxon>
        <taxon>Pseudomonadati</taxon>
        <taxon>Planctomycetota</taxon>
        <taxon>Planctomycetia</taxon>
        <taxon>Pirellulales</taxon>
        <taxon>Lacipirellulaceae</taxon>
        <taxon>Lacipirellula</taxon>
    </lineage>
</organism>
<keyword evidence="11" id="KW-1185">Reference proteome</keyword>
<dbReference type="GO" id="GO:0008742">
    <property type="term" value="F:L-ribulose-phosphate 4-epimerase activity"/>
    <property type="evidence" value="ECO:0007669"/>
    <property type="project" value="UniProtKB-EC"/>
</dbReference>
<dbReference type="PANTHER" id="PTHR22789:SF8">
    <property type="entry name" value="L-RIBULOSE-5-PHOSPHATE 4-EPIMERASE SGBE"/>
    <property type="match status" value="1"/>
</dbReference>
<evidence type="ECO:0000313" key="10">
    <source>
        <dbReference type="EMBL" id="QDT71845.1"/>
    </source>
</evidence>
<dbReference type="EC" id="5.1.3.4" evidence="4"/>
<keyword evidence="7 10" id="KW-0413">Isomerase</keyword>
<evidence type="ECO:0000259" key="9">
    <source>
        <dbReference type="SMART" id="SM01007"/>
    </source>
</evidence>
<keyword evidence="6" id="KW-0862">Zinc</keyword>
<name>A0A517TTZ7_9BACT</name>
<dbReference type="InterPro" id="IPR050197">
    <property type="entry name" value="Aldolase_class_II_sugar_metab"/>
</dbReference>
<evidence type="ECO:0000256" key="4">
    <source>
        <dbReference type="ARBA" id="ARBA00013186"/>
    </source>
</evidence>
<dbReference type="Proteomes" id="UP000317909">
    <property type="component" value="Chromosome"/>
</dbReference>
<evidence type="ECO:0000256" key="5">
    <source>
        <dbReference type="ARBA" id="ARBA00022723"/>
    </source>
</evidence>
<dbReference type="GO" id="GO:0019323">
    <property type="term" value="P:pentose catabolic process"/>
    <property type="evidence" value="ECO:0007669"/>
    <property type="project" value="TreeGrafter"/>
</dbReference>
<reference evidence="10 11" key="1">
    <citation type="submission" date="2019-02" db="EMBL/GenBank/DDBJ databases">
        <title>Deep-cultivation of Planctomycetes and their phenomic and genomic characterization uncovers novel biology.</title>
        <authorList>
            <person name="Wiegand S."/>
            <person name="Jogler M."/>
            <person name="Boedeker C."/>
            <person name="Pinto D."/>
            <person name="Vollmers J."/>
            <person name="Rivas-Marin E."/>
            <person name="Kohn T."/>
            <person name="Peeters S.H."/>
            <person name="Heuer A."/>
            <person name="Rast P."/>
            <person name="Oberbeckmann S."/>
            <person name="Bunk B."/>
            <person name="Jeske O."/>
            <person name="Meyerdierks A."/>
            <person name="Storesund J.E."/>
            <person name="Kallscheuer N."/>
            <person name="Luecker S."/>
            <person name="Lage O.M."/>
            <person name="Pohl T."/>
            <person name="Merkel B.J."/>
            <person name="Hornburger P."/>
            <person name="Mueller R.-W."/>
            <person name="Bruemmer F."/>
            <person name="Labrenz M."/>
            <person name="Spormann A.M."/>
            <person name="Op den Camp H."/>
            <person name="Overmann J."/>
            <person name="Amann R."/>
            <person name="Jetten M.S.M."/>
            <person name="Mascher T."/>
            <person name="Medema M.H."/>
            <person name="Devos D.P."/>
            <person name="Kaster A.-K."/>
            <person name="Ovreas L."/>
            <person name="Rohde M."/>
            <person name="Galperin M.Y."/>
            <person name="Jogler C."/>
        </authorList>
    </citation>
    <scope>NUCLEOTIDE SEQUENCE [LARGE SCALE GENOMIC DNA]</scope>
    <source>
        <strain evidence="10 11">I41</strain>
    </source>
</reference>
<dbReference type="InterPro" id="IPR001303">
    <property type="entry name" value="Aldolase_II/adducin_N"/>
</dbReference>
<proteinExistence type="inferred from homology"/>
<evidence type="ECO:0000256" key="6">
    <source>
        <dbReference type="ARBA" id="ARBA00022833"/>
    </source>
</evidence>
<evidence type="ECO:0000256" key="8">
    <source>
        <dbReference type="ARBA" id="ARBA00023277"/>
    </source>
</evidence>
<protein>
    <recommendedName>
        <fullName evidence="4">L-ribulose-5-phosphate 4-epimerase</fullName>
        <ecNumber evidence="4">5.1.3.4</ecNumber>
    </recommendedName>
</protein>
<dbReference type="OrthoDB" id="9786287at2"/>
<dbReference type="NCBIfam" id="NF006047">
    <property type="entry name" value="PRK08193.1"/>
    <property type="match status" value="1"/>
</dbReference>
<dbReference type="KEGG" id="llh:I41_10060"/>
<comment type="similarity">
    <text evidence="3">Belongs to the aldolase class II family. AraD/FucA subfamily.</text>
</comment>
<keyword evidence="8" id="KW-0119">Carbohydrate metabolism</keyword>
<dbReference type="AlphaFoldDB" id="A0A517TTZ7"/>
<evidence type="ECO:0000256" key="3">
    <source>
        <dbReference type="ARBA" id="ARBA00010037"/>
    </source>
</evidence>
<keyword evidence="5" id="KW-0479">Metal-binding</keyword>
<dbReference type="RefSeq" id="WP_145431423.1">
    <property type="nucleotide sequence ID" value="NZ_CP036339.1"/>
</dbReference>
<dbReference type="GO" id="GO:0046872">
    <property type="term" value="F:metal ion binding"/>
    <property type="evidence" value="ECO:0007669"/>
    <property type="project" value="UniProtKB-KW"/>
</dbReference>
<dbReference type="SUPFAM" id="SSF53639">
    <property type="entry name" value="AraD/HMP-PK domain-like"/>
    <property type="match status" value="1"/>
</dbReference>
<dbReference type="PANTHER" id="PTHR22789">
    <property type="entry name" value="FUCULOSE PHOSPHATE ALDOLASE"/>
    <property type="match status" value="1"/>
</dbReference>
<evidence type="ECO:0000256" key="7">
    <source>
        <dbReference type="ARBA" id="ARBA00023235"/>
    </source>
</evidence>
<evidence type="ECO:0000256" key="1">
    <source>
        <dbReference type="ARBA" id="ARBA00001726"/>
    </source>
</evidence>
<dbReference type="GO" id="GO:0005829">
    <property type="term" value="C:cytosol"/>
    <property type="evidence" value="ECO:0007669"/>
    <property type="project" value="TreeGrafter"/>
</dbReference>
<comment type="cofactor">
    <cofactor evidence="2">
        <name>Zn(2+)</name>
        <dbReference type="ChEBI" id="CHEBI:29105"/>
    </cofactor>
</comment>
<dbReference type="SMART" id="SM01007">
    <property type="entry name" value="Aldolase_II"/>
    <property type="match status" value="1"/>
</dbReference>
<dbReference type="GO" id="GO:0016832">
    <property type="term" value="F:aldehyde-lyase activity"/>
    <property type="evidence" value="ECO:0007669"/>
    <property type="project" value="TreeGrafter"/>
</dbReference>
<sequence length="230" mass="24839">MLETLKQQVCQANLDLVAHGLVTLTWGNVSGLSEDRRFLVIKPSGVAYDKMSPADMVVVSFDTGAVVEGTLKPSSDMVTHRLLYQQFAGIGGITHTHSPKATAFAQAQREIPCFGTTHADHFYGTIPVTRLLTAAEISAGYELNTGHVIVERFAALDPIAMPGVLVASHAPFAWGQDAADSVRNAVALEAVAAMALDTFALAHDTGPVDQFLLDKHYYRKHGKDAYYGQR</sequence>
<evidence type="ECO:0000256" key="2">
    <source>
        <dbReference type="ARBA" id="ARBA00001947"/>
    </source>
</evidence>
<dbReference type="Pfam" id="PF00596">
    <property type="entry name" value="Aldolase_II"/>
    <property type="match status" value="1"/>
</dbReference>
<dbReference type="EMBL" id="CP036339">
    <property type="protein sequence ID" value="QDT71845.1"/>
    <property type="molecule type" value="Genomic_DNA"/>
</dbReference>
<gene>
    <name evidence="10" type="primary">araD</name>
    <name evidence="10" type="ORF">I41_10060</name>
</gene>